<organism evidence="1 2">
    <name type="scientific">Pelotomaculum isophthalicicum JI</name>
    <dbReference type="NCBI Taxonomy" id="947010"/>
    <lineage>
        <taxon>Bacteria</taxon>
        <taxon>Bacillati</taxon>
        <taxon>Bacillota</taxon>
        <taxon>Clostridia</taxon>
        <taxon>Eubacteriales</taxon>
        <taxon>Desulfotomaculaceae</taxon>
        <taxon>Pelotomaculum</taxon>
    </lineage>
</organism>
<evidence type="ECO:0000313" key="2">
    <source>
        <dbReference type="Proteomes" id="UP001154312"/>
    </source>
</evidence>
<dbReference type="PROSITE" id="PS51257">
    <property type="entry name" value="PROKAR_LIPOPROTEIN"/>
    <property type="match status" value="1"/>
</dbReference>
<accession>A0A9X4H7K4</accession>
<sequence length="712" mass="81113">MGYGKSGREYLIGFILVLLLIVATSSGCSGTKSLEAASIDTTFNRYEEYPVQIKPAVESYSVEPDLGNITNKDMFKLSPAAKNLLIENGFVVVPNKYEKEFFSLYEKNRYKPVPLFVTTDSVLHNYHLFFDHLLRVVETEKLAMELKELNKAMLYQAQKQYKDLQGTVWENAARRNIGFFAVACKLMDPDASTPPMVKNEVEKELTLIQNHQGIVVSPLMNMGGNDDPAGAFQEDYSQYVPRGHYDKTDLLKAYFKSMMWCGRLNFRLKNEDETKSALLITLALDKGDNRRMWDNIYATTNFFVGKSDDISYSQFRETIDKTYGINADLQTVVTSPDKWNAFLEAAGKLEPPSINSIPVNAGTSQDEREKEIKGFRFMGQRFTIDASVFQRLVYREVGENSRGDKRMLPRGMDIPAAMGSAEAYAILQSMGETDYRNYPENMDKMKTYINGVSEKTWTQNLYWNWLYALMPLIQEKPEGYPSFMRNSAWARKELNTYLGSWTELKHDTILYAKQVYAECGDGGEQVDDRGYVEPNPDVYARLASLVKMTRDGLQARELLNERDKESLERMEVLILSLKTIAEKELSNTPLTDEEYELIRSYGGQLEHFWIDALRDEGVGHRSAASDRPAALVGDVATSPNGQVLEEATGRVFDIYAVVPVDGKLRIAVGGVYSYYEFPWPLNDRLTDTRWHKMLESGQAPLLPEWTRTFIAE</sequence>
<gene>
    <name evidence="1" type="ORF">L7E55_14935</name>
</gene>
<protein>
    <submittedName>
        <fullName evidence="1">DUF3160 domain-containing protein</fullName>
    </submittedName>
</protein>
<dbReference type="InterPro" id="IPR022601">
    <property type="entry name" value="DUF3160"/>
</dbReference>
<dbReference type="AlphaFoldDB" id="A0A9X4H7K4"/>
<reference evidence="1" key="1">
    <citation type="submission" date="2022-02" db="EMBL/GenBank/DDBJ databases">
        <authorList>
            <person name="Leng L."/>
        </authorList>
    </citation>
    <scope>NUCLEOTIDE SEQUENCE</scope>
    <source>
        <strain evidence="1">JI</strain>
    </source>
</reference>
<keyword evidence="2" id="KW-1185">Reference proteome</keyword>
<dbReference type="Proteomes" id="UP001154312">
    <property type="component" value="Unassembled WGS sequence"/>
</dbReference>
<dbReference type="SMART" id="SM01325">
    <property type="entry name" value="DUF3160"/>
    <property type="match status" value="1"/>
</dbReference>
<dbReference type="Pfam" id="PF11369">
    <property type="entry name" value="DUF3160"/>
    <property type="match status" value="1"/>
</dbReference>
<dbReference type="EMBL" id="JAKOAV010000036">
    <property type="protein sequence ID" value="MDF9409629.1"/>
    <property type="molecule type" value="Genomic_DNA"/>
</dbReference>
<proteinExistence type="predicted"/>
<evidence type="ECO:0000313" key="1">
    <source>
        <dbReference type="EMBL" id="MDF9409629.1"/>
    </source>
</evidence>
<comment type="caution">
    <text evidence="1">The sequence shown here is derived from an EMBL/GenBank/DDBJ whole genome shotgun (WGS) entry which is preliminary data.</text>
</comment>
<name>A0A9X4H7K4_9FIRM</name>